<dbReference type="RefSeq" id="WP_013535181.1">
    <property type="nucleotide sequence ID" value="NC_014924.1"/>
</dbReference>
<dbReference type="eggNOG" id="COG1516">
    <property type="taxonomic scope" value="Bacteria"/>
</dbReference>
<keyword evidence="7" id="KW-0282">Flagellum</keyword>
<accession>E6WSR6</accession>
<dbReference type="Proteomes" id="UP000008632">
    <property type="component" value="Chromosome"/>
</dbReference>
<keyword evidence="8" id="KW-1185">Reference proteome</keyword>
<comment type="similarity">
    <text evidence="2 6">Belongs to the FliS family.</text>
</comment>
<dbReference type="Pfam" id="PF02561">
    <property type="entry name" value="FliS"/>
    <property type="match status" value="1"/>
</dbReference>
<comment type="subcellular location">
    <subcellularLocation>
        <location evidence="1 6">Cytoplasm</location>
        <location evidence="1 6">Cytosol</location>
    </subcellularLocation>
</comment>
<dbReference type="PIRSF" id="PIRSF039090">
    <property type="entry name" value="Flis"/>
    <property type="match status" value="1"/>
</dbReference>
<gene>
    <name evidence="7" type="ordered locus">Psesu_1506</name>
</gene>
<evidence type="ECO:0000256" key="5">
    <source>
        <dbReference type="ARBA" id="ARBA00023186"/>
    </source>
</evidence>
<evidence type="ECO:0000256" key="3">
    <source>
        <dbReference type="ARBA" id="ARBA00022490"/>
    </source>
</evidence>
<organism evidence="7 8">
    <name type="scientific">Pseudoxanthomonas suwonensis (strain 11-1)</name>
    <dbReference type="NCBI Taxonomy" id="743721"/>
    <lineage>
        <taxon>Bacteria</taxon>
        <taxon>Pseudomonadati</taxon>
        <taxon>Pseudomonadota</taxon>
        <taxon>Gammaproteobacteria</taxon>
        <taxon>Lysobacterales</taxon>
        <taxon>Lysobacteraceae</taxon>
        <taxon>Pseudoxanthomonas</taxon>
    </lineage>
</organism>
<dbReference type="PANTHER" id="PTHR34773">
    <property type="entry name" value="FLAGELLAR SECRETION CHAPERONE FLIS"/>
    <property type="match status" value="1"/>
</dbReference>
<dbReference type="OrthoDB" id="9792010at2"/>
<keyword evidence="5" id="KW-0143">Chaperone</keyword>
<protein>
    <recommendedName>
        <fullName evidence="6">Flagellar secretion chaperone FliS</fullName>
    </recommendedName>
</protein>
<dbReference type="GO" id="GO:0071973">
    <property type="term" value="P:bacterial-type flagellum-dependent cell motility"/>
    <property type="evidence" value="ECO:0007669"/>
    <property type="project" value="TreeGrafter"/>
</dbReference>
<dbReference type="Gene3D" id="1.20.120.340">
    <property type="entry name" value="Flagellar protein FliS"/>
    <property type="match status" value="1"/>
</dbReference>
<dbReference type="EMBL" id="CP002446">
    <property type="protein sequence ID" value="ADV27353.1"/>
    <property type="molecule type" value="Genomic_DNA"/>
</dbReference>
<dbReference type="KEGG" id="psu:Psesu_1506"/>
<evidence type="ECO:0000256" key="2">
    <source>
        <dbReference type="ARBA" id="ARBA00008787"/>
    </source>
</evidence>
<dbReference type="InterPro" id="IPR036584">
    <property type="entry name" value="FliS_sf"/>
</dbReference>
<keyword evidence="4 6" id="KW-1005">Bacterial flagellum biogenesis</keyword>
<sequence length="136" mass="14726">MYAAKRNLADQYRRTAISARVAEADPHQLVAMLFEGATQRIRRAQACLDQGEIALKGKAIGEACAIIGHLNGSLDHEAGGQLATNLSSLYDYLIRRLTEANLHNDRAALSESLDLLGEVEAAWNSIPQAQRSAVPS</sequence>
<dbReference type="GO" id="GO:0044780">
    <property type="term" value="P:bacterial-type flagellum assembly"/>
    <property type="evidence" value="ECO:0007669"/>
    <property type="project" value="InterPro"/>
</dbReference>
<keyword evidence="3 6" id="KW-0963">Cytoplasm</keyword>
<evidence type="ECO:0000313" key="8">
    <source>
        <dbReference type="Proteomes" id="UP000008632"/>
    </source>
</evidence>
<name>E6WSR6_PSEUU</name>
<reference evidence="7 8" key="1">
    <citation type="submission" date="2011-01" db="EMBL/GenBank/DDBJ databases">
        <title>Complete sequence of Pseudoxanthomonas suwonensis 11-1.</title>
        <authorList>
            <consortium name="US DOE Joint Genome Institute"/>
            <person name="Lucas S."/>
            <person name="Copeland A."/>
            <person name="Lapidus A."/>
            <person name="Cheng J.-F."/>
            <person name="Goodwin L."/>
            <person name="Pitluck S."/>
            <person name="Teshima H."/>
            <person name="Detter J.C."/>
            <person name="Han C."/>
            <person name="Tapia R."/>
            <person name="Land M."/>
            <person name="Hauser L."/>
            <person name="Kyrpides N."/>
            <person name="Ivanova N."/>
            <person name="Ovchinnikova G."/>
            <person name="Siebers A.K."/>
            <person name="Allgaier M."/>
            <person name="Thelen M.P."/>
            <person name="Hugenholtz P."/>
            <person name="Gladden J."/>
            <person name="Woyke T."/>
        </authorList>
    </citation>
    <scope>NUCLEOTIDE SEQUENCE [LARGE SCALE GENOMIC DNA]</scope>
    <source>
        <strain evidence="8">11-1</strain>
    </source>
</reference>
<dbReference type="GO" id="GO:0005829">
    <property type="term" value="C:cytosol"/>
    <property type="evidence" value="ECO:0007669"/>
    <property type="project" value="UniProtKB-SubCell"/>
</dbReference>
<dbReference type="InterPro" id="IPR003713">
    <property type="entry name" value="FliS"/>
</dbReference>
<keyword evidence="7" id="KW-0969">Cilium</keyword>
<dbReference type="NCBIfam" id="TIGR00208">
    <property type="entry name" value="fliS"/>
    <property type="match status" value="1"/>
</dbReference>
<dbReference type="PANTHER" id="PTHR34773:SF1">
    <property type="entry name" value="FLAGELLAR SECRETION CHAPERONE FLIS"/>
    <property type="match status" value="1"/>
</dbReference>
<dbReference type="HOGENOM" id="CLU_080373_1_0_6"/>
<dbReference type="SUPFAM" id="SSF101116">
    <property type="entry name" value="Flagellar export chaperone FliS"/>
    <property type="match status" value="1"/>
</dbReference>
<dbReference type="CDD" id="cd16098">
    <property type="entry name" value="FliS"/>
    <property type="match status" value="1"/>
</dbReference>
<evidence type="ECO:0000313" key="7">
    <source>
        <dbReference type="EMBL" id="ADV27353.1"/>
    </source>
</evidence>
<evidence type="ECO:0000256" key="6">
    <source>
        <dbReference type="PIRNR" id="PIRNR039090"/>
    </source>
</evidence>
<evidence type="ECO:0000256" key="1">
    <source>
        <dbReference type="ARBA" id="ARBA00004514"/>
    </source>
</evidence>
<proteinExistence type="inferred from homology"/>
<evidence type="ECO:0000256" key="4">
    <source>
        <dbReference type="ARBA" id="ARBA00022795"/>
    </source>
</evidence>
<dbReference type="STRING" id="743721.Psesu_1506"/>
<keyword evidence="7" id="KW-0966">Cell projection</keyword>
<dbReference type="AlphaFoldDB" id="E6WSR6"/>